<dbReference type="EMBL" id="KL662114">
    <property type="protein sequence ID" value="KFM25264.1"/>
    <property type="molecule type" value="Genomic_DNA"/>
</dbReference>
<dbReference type="AlphaFoldDB" id="A0A087SHR0"/>
<dbReference type="RefSeq" id="XP_011398156.1">
    <property type="nucleotide sequence ID" value="XM_011399854.1"/>
</dbReference>
<sequence>MIPRLSGAPTYACSRQRIDHSSVASHCSTSLCVAPRSIELPGRTPHSAGVLVQHFHFWYRTPLSAPPEVEHSSTILYIQDIY</sequence>
<keyword evidence="2" id="KW-1185">Reference proteome</keyword>
<name>A0A087SHR0_AUXPR</name>
<dbReference type="GeneID" id="23615335"/>
<organism evidence="1 2">
    <name type="scientific">Auxenochlorella protothecoides</name>
    <name type="common">Green microalga</name>
    <name type="synonym">Chlorella protothecoides</name>
    <dbReference type="NCBI Taxonomy" id="3075"/>
    <lineage>
        <taxon>Eukaryota</taxon>
        <taxon>Viridiplantae</taxon>
        <taxon>Chlorophyta</taxon>
        <taxon>core chlorophytes</taxon>
        <taxon>Trebouxiophyceae</taxon>
        <taxon>Chlorellales</taxon>
        <taxon>Chlorellaceae</taxon>
        <taxon>Auxenochlorella</taxon>
    </lineage>
</organism>
<gene>
    <name evidence="1" type="ORF">F751_3944</name>
</gene>
<accession>A0A087SHR0</accession>
<evidence type="ECO:0000313" key="2">
    <source>
        <dbReference type="Proteomes" id="UP000028924"/>
    </source>
</evidence>
<dbReference type="Proteomes" id="UP000028924">
    <property type="component" value="Unassembled WGS sequence"/>
</dbReference>
<dbReference type="KEGG" id="apro:F751_3944"/>
<protein>
    <submittedName>
        <fullName evidence="1">Uncharacterized protein</fullName>
    </submittedName>
</protein>
<reference evidence="1 2" key="1">
    <citation type="journal article" date="2014" name="BMC Genomics">
        <title>Oil accumulation mechanisms of the oleaginous microalga Chlorella protothecoides revealed through its genome, transcriptomes, and proteomes.</title>
        <authorList>
            <person name="Gao C."/>
            <person name="Wang Y."/>
            <person name="Shen Y."/>
            <person name="Yan D."/>
            <person name="He X."/>
            <person name="Dai J."/>
            <person name="Wu Q."/>
        </authorList>
    </citation>
    <scope>NUCLEOTIDE SEQUENCE [LARGE SCALE GENOMIC DNA]</scope>
    <source>
        <strain evidence="1 2">0710</strain>
    </source>
</reference>
<proteinExistence type="predicted"/>
<evidence type="ECO:0000313" key="1">
    <source>
        <dbReference type="EMBL" id="KFM25264.1"/>
    </source>
</evidence>